<feature type="domain" description="NACHT" evidence="3">
    <location>
        <begin position="167"/>
        <end position="343"/>
    </location>
</feature>
<gene>
    <name evidence="4" type="ORF">DFP72DRAFT_1162559</name>
</gene>
<dbReference type="PANTHER" id="PTHR10039:SF14">
    <property type="entry name" value="NACHT DOMAIN-CONTAINING PROTEIN"/>
    <property type="match status" value="1"/>
</dbReference>
<dbReference type="EMBL" id="JACGCI010000002">
    <property type="protein sequence ID" value="KAF6765827.1"/>
    <property type="molecule type" value="Genomic_DNA"/>
</dbReference>
<name>A0A8H6MHP2_9AGAR</name>
<dbReference type="Pfam" id="PF24883">
    <property type="entry name" value="NPHP3_N"/>
    <property type="match status" value="1"/>
</dbReference>
<reference evidence="4 5" key="1">
    <citation type="submission" date="2020-07" db="EMBL/GenBank/DDBJ databases">
        <title>Comparative genomics of pyrophilous fungi reveals a link between fire events and developmental genes.</title>
        <authorList>
            <consortium name="DOE Joint Genome Institute"/>
            <person name="Steindorff A.S."/>
            <person name="Carver A."/>
            <person name="Calhoun S."/>
            <person name="Stillman K."/>
            <person name="Liu H."/>
            <person name="Lipzen A."/>
            <person name="Pangilinan J."/>
            <person name="Labutti K."/>
            <person name="Bruns T.D."/>
            <person name="Grigoriev I.V."/>
        </authorList>
    </citation>
    <scope>NUCLEOTIDE SEQUENCE [LARGE SCALE GENOMIC DNA]</scope>
    <source>
        <strain evidence="4 5">CBS 144469</strain>
    </source>
</reference>
<dbReference type="PROSITE" id="PS50837">
    <property type="entry name" value="NACHT"/>
    <property type="match status" value="1"/>
</dbReference>
<evidence type="ECO:0000313" key="4">
    <source>
        <dbReference type="EMBL" id="KAF6765827.1"/>
    </source>
</evidence>
<comment type="caution">
    <text evidence="4">The sequence shown here is derived from an EMBL/GenBank/DDBJ whole genome shotgun (WGS) entry which is preliminary data.</text>
</comment>
<dbReference type="Proteomes" id="UP000521943">
    <property type="component" value="Unassembled WGS sequence"/>
</dbReference>
<dbReference type="InterPro" id="IPR007111">
    <property type="entry name" value="NACHT_NTPase"/>
</dbReference>
<protein>
    <recommendedName>
        <fullName evidence="3">NACHT domain-containing protein</fullName>
    </recommendedName>
</protein>
<organism evidence="4 5">
    <name type="scientific">Ephemerocybe angulata</name>
    <dbReference type="NCBI Taxonomy" id="980116"/>
    <lineage>
        <taxon>Eukaryota</taxon>
        <taxon>Fungi</taxon>
        <taxon>Dikarya</taxon>
        <taxon>Basidiomycota</taxon>
        <taxon>Agaricomycotina</taxon>
        <taxon>Agaricomycetes</taxon>
        <taxon>Agaricomycetidae</taxon>
        <taxon>Agaricales</taxon>
        <taxon>Agaricineae</taxon>
        <taxon>Psathyrellaceae</taxon>
        <taxon>Ephemerocybe</taxon>
    </lineage>
</organism>
<dbReference type="PANTHER" id="PTHR10039">
    <property type="entry name" value="AMELOGENIN"/>
    <property type="match status" value="1"/>
</dbReference>
<dbReference type="InterPro" id="IPR056884">
    <property type="entry name" value="NPHP3-like_N"/>
</dbReference>
<feature type="compositionally biased region" description="Polar residues" evidence="2">
    <location>
        <begin position="61"/>
        <end position="81"/>
    </location>
</feature>
<accession>A0A8H6MHP2</accession>
<evidence type="ECO:0000256" key="2">
    <source>
        <dbReference type="SAM" id="MobiDB-lite"/>
    </source>
</evidence>
<dbReference type="InterPro" id="IPR027417">
    <property type="entry name" value="P-loop_NTPase"/>
</dbReference>
<dbReference type="OrthoDB" id="5967843at2759"/>
<dbReference type="AlphaFoldDB" id="A0A8H6MHP2"/>
<keyword evidence="5" id="KW-1185">Reference proteome</keyword>
<feature type="region of interest" description="Disordered" evidence="2">
    <location>
        <begin position="47"/>
        <end position="81"/>
    </location>
</feature>
<dbReference type="Gene3D" id="3.40.50.300">
    <property type="entry name" value="P-loop containing nucleotide triphosphate hydrolases"/>
    <property type="match status" value="1"/>
</dbReference>
<dbReference type="SUPFAM" id="SSF52540">
    <property type="entry name" value="P-loop containing nucleoside triphosphate hydrolases"/>
    <property type="match status" value="1"/>
</dbReference>
<evidence type="ECO:0000259" key="3">
    <source>
        <dbReference type="PROSITE" id="PS50837"/>
    </source>
</evidence>
<proteinExistence type="predicted"/>
<evidence type="ECO:0000256" key="1">
    <source>
        <dbReference type="ARBA" id="ARBA00022737"/>
    </source>
</evidence>
<evidence type="ECO:0000313" key="5">
    <source>
        <dbReference type="Proteomes" id="UP000521943"/>
    </source>
</evidence>
<sequence length="733" mass="82491">MALRALEDHITGTLETIRFPLWRRRVPPEWKGYQAVFLPNPSLDVQQRSGTVAAKRDPSDAPQSLGSTPQGSPRSGAVQTINNCDITPDAEEPTGTIIQDSRGSAVLEEDSYLAALDFLAKHMACGAIHDSKERCDAPKCMPETRVAVQDEILSWVTDGHTDADPKRILWVTGPAGTGKTAILGTIAERCKEKGMLAATFFFSNFSASLARRSKTYLVATLAYQLLQHERLGRDGGVRAHTCQAIRRDPAVLQRRLQTQLDELILQPFRHAASTEAGSIRQHQMVIIIDGLDECDRVEDDVPVGDGSRERRTKEDEQGEILSAILHAAKDPSFPFAIIIASRPELAIREFFNTSAAQATTRELFLDEKYDPGADIRLFYKAKFAYIRRRFNLPPEWPGMEEVLFLVENASGQFIYATTVMRFVEGPSLGSSTQNALPIDEGLRTPHQRLARILELPARAQQAPGTMARSLEALDILYSSVLQTCAEPSLSMQWVCAIRILGEGHAHGGLALAAHMRAWLERSPGEEMYALGPLSSLLYIPPPDRVECHVFYHKSFVDFFEDEFRCGELYVSPEQAYDFVAQRYFQTMENHLDIGKIPSDMMYYTLYYSPQGLDLFVFSSEEAFKSAEPAMLACDVRRWAQSFARVGTHAEAEEGRRHYSRFVIARMFCAVHLRCTMLRCRRVCKHWREAILDVLAKEGWAVPSPVDLFRDRWISRDSTETMLEFFVPTPSTQE</sequence>
<keyword evidence="1" id="KW-0677">Repeat</keyword>